<feature type="domain" description="NAD(P)-binding" evidence="3">
    <location>
        <begin position="9"/>
        <end position="140"/>
    </location>
</feature>
<dbReference type="RefSeq" id="WP_067844176.1">
    <property type="nucleotide sequence ID" value="NZ_LGTW01000002.1"/>
</dbReference>
<dbReference type="PATRIC" id="fig|59750.3.peg.2624"/>
<keyword evidence="1" id="KW-0602">Photosynthesis</keyword>
<dbReference type="SUPFAM" id="SSF51735">
    <property type="entry name" value="NAD(P)-binding Rossmann-fold domains"/>
    <property type="match status" value="1"/>
</dbReference>
<evidence type="ECO:0000256" key="1">
    <source>
        <dbReference type="ARBA" id="ARBA00022531"/>
    </source>
</evidence>
<name>A0A132PU07_9MYCO</name>
<reference evidence="4 5" key="1">
    <citation type="submission" date="2015-07" db="EMBL/GenBank/DDBJ databases">
        <title>A draft genome sequence of Mycobacterium wolinskyi.</title>
        <authorList>
            <person name="de Man T.J."/>
            <person name="Perry K.A."/>
            <person name="Coulliette A.D."/>
            <person name="Jensen B."/>
            <person name="Toney N.C."/>
            <person name="Limbago B.M."/>
            <person name="Noble-Wang J."/>
        </authorList>
    </citation>
    <scope>NUCLEOTIDE SEQUENCE [LARGE SCALE GENOMIC DNA]</scope>
    <source>
        <strain evidence="4 5">CDC_01</strain>
    </source>
</reference>
<dbReference type="Proteomes" id="UP000070612">
    <property type="component" value="Unassembled WGS sequence"/>
</dbReference>
<evidence type="ECO:0000259" key="3">
    <source>
        <dbReference type="Pfam" id="PF13460"/>
    </source>
</evidence>
<organism evidence="4 5">
    <name type="scientific">Mycolicibacterium wolinskyi</name>
    <dbReference type="NCBI Taxonomy" id="59750"/>
    <lineage>
        <taxon>Bacteria</taxon>
        <taxon>Bacillati</taxon>
        <taxon>Actinomycetota</taxon>
        <taxon>Actinomycetes</taxon>
        <taxon>Mycobacteriales</taxon>
        <taxon>Mycobacteriaceae</taxon>
        <taxon>Mycolicibacterium</taxon>
    </lineage>
</organism>
<dbReference type="AlphaFoldDB" id="A0A132PU07"/>
<keyword evidence="5" id="KW-1185">Reference proteome</keyword>
<dbReference type="InterPro" id="IPR016040">
    <property type="entry name" value="NAD(P)-bd_dom"/>
</dbReference>
<comment type="caution">
    <text evidence="4">The sequence shown here is derived from an EMBL/GenBank/DDBJ whole genome shotgun (WGS) entry which is preliminary data.</text>
</comment>
<accession>A0A132PU07</accession>
<dbReference type="InterPro" id="IPR036291">
    <property type="entry name" value="NAD(P)-bd_dom_sf"/>
</dbReference>
<dbReference type="Gene3D" id="3.40.50.720">
    <property type="entry name" value="NAD(P)-binding Rossmann-like Domain"/>
    <property type="match status" value="1"/>
</dbReference>
<dbReference type="Pfam" id="PF13460">
    <property type="entry name" value="NAD_binding_10"/>
    <property type="match status" value="1"/>
</dbReference>
<dbReference type="STRING" id="59750.AWC31_21420"/>
<evidence type="ECO:0000313" key="5">
    <source>
        <dbReference type="Proteomes" id="UP000070612"/>
    </source>
</evidence>
<gene>
    <name evidence="4" type="ORF">AFM11_03740</name>
</gene>
<evidence type="ECO:0000256" key="2">
    <source>
        <dbReference type="ARBA" id="ARBA00023276"/>
    </source>
</evidence>
<evidence type="ECO:0000313" key="4">
    <source>
        <dbReference type="EMBL" id="KWX25677.1"/>
    </source>
</evidence>
<protein>
    <submittedName>
        <fullName evidence="4">Epimerase</fullName>
    </submittedName>
</protein>
<dbReference type="InterPro" id="IPR044256">
    <property type="entry name" value="HCF244-like"/>
</dbReference>
<keyword evidence="2" id="KW-0604">Photosystem II</keyword>
<dbReference type="PANTHER" id="PTHR47128">
    <property type="match status" value="1"/>
</dbReference>
<dbReference type="PANTHER" id="PTHR47128:SF2">
    <property type="entry name" value="PROTEIN HIGH CHLOROPHYLL FLUORESCENCE PHENOTYPE 244, CHLOROPLASTIC"/>
    <property type="match status" value="1"/>
</dbReference>
<dbReference type="GO" id="GO:0015979">
    <property type="term" value="P:photosynthesis"/>
    <property type="evidence" value="ECO:0007669"/>
    <property type="project" value="UniProtKB-KW"/>
</dbReference>
<dbReference type="EMBL" id="LGTW01000002">
    <property type="protein sequence ID" value="KWX25677.1"/>
    <property type="molecule type" value="Genomic_DNA"/>
</dbReference>
<sequence>MPRTVLVTGATGTLGHHVVPEATEAGHHVKALSRRDRVGYTGVHWQRGDLLAADGLDGALDGVDVVVHCATQPTGSKDVTATRNLIEAARRAGVGHLIYISIVGIDDIPLPYYKTKLRVEQLLASSGVGYTVLRATQFHELIEMIFSIQRFSPVLWALRDVRFQPIDTRDVARRLVELIDTEPSGRVADIGGPEVRLHSELGHLYLSAHNSGRHVVSFTMPGRIVAGYRSGANLTPENSVGTTTFQDYLGSTA</sequence>
<proteinExistence type="predicted"/>
<dbReference type="GO" id="GO:0009523">
    <property type="term" value="C:photosystem II"/>
    <property type="evidence" value="ECO:0007669"/>
    <property type="project" value="UniProtKB-KW"/>
</dbReference>